<dbReference type="AlphaFoldDB" id="A0A853IKL9"/>
<sequence length="137" mass="14974">MWALARAFPVAQLWPQGAWPFGLGAALGIALAGGLIALAGAWQFHRARTTVNPLSPHKASALVTGGIYRITRNPMYLGMGLVLVGWAVWLGNAAALLGLPLFVVLLDTLQIKPEERVLRQRFGEAYARYAARVRRWV</sequence>
<comment type="subcellular location">
    <subcellularLocation>
        <location evidence="1">Endomembrane system</location>
        <topology evidence="1">Multi-pass membrane protein</topology>
    </subcellularLocation>
</comment>
<name>A0A853IKL9_9BURK</name>
<dbReference type="RefSeq" id="WP_180551654.1">
    <property type="nucleotide sequence ID" value="NZ_JACCKX010000001.1"/>
</dbReference>
<keyword evidence="7" id="KW-1185">Reference proteome</keyword>
<comment type="caution">
    <text evidence="6">The sequence shown here is derived from an EMBL/GenBank/DDBJ whole genome shotgun (WGS) entry which is preliminary data.</text>
</comment>
<protein>
    <submittedName>
        <fullName evidence="6">Isoprenylcysteine carboxylmethyltransferase family protein</fullName>
    </submittedName>
</protein>
<keyword evidence="4 5" id="KW-0472">Membrane</keyword>
<gene>
    <name evidence="6" type="ORF">H0I39_02395</name>
</gene>
<evidence type="ECO:0000313" key="7">
    <source>
        <dbReference type="Proteomes" id="UP000589716"/>
    </source>
</evidence>
<dbReference type="PANTHER" id="PTHR12714">
    <property type="entry name" value="PROTEIN-S ISOPRENYLCYSTEINE O-METHYLTRANSFERASE"/>
    <property type="match status" value="1"/>
</dbReference>
<dbReference type="Pfam" id="PF04191">
    <property type="entry name" value="PEMT"/>
    <property type="match status" value="1"/>
</dbReference>
<dbReference type="GO" id="GO:0008168">
    <property type="term" value="F:methyltransferase activity"/>
    <property type="evidence" value="ECO:0007669"/>
    <property type="project" value="UniProtKB-KW"/>
</dbReference>
<dbReference type="PANTHER" id="PTHR12714:SF24">
    <property type="entry name" value="SLR1182 PROTEIN"/>
    <property type="match status" value="1"/>
</dbReference>
<keyword evidence="6" id="KW-0808">Transferase</keyword>
<proteinExistence type="predicted"/>
<keyword evidence="6" id="KW-0489">Methyltransferase</keyword>
<feature type="transmembrane region" description="Helical" evidence="5">
    <location>
        <begin position="83"/>
        <end position="106"/>
    </location>
</feature>
<dbReference type="Proteomes" id="UP000589716">
    <property type="component" value="Unassembled WGS sequence"/>
</dbReference>
<evidence type="ECO:0000256" key="2">
    <source>
        <dbReference type="ARBA" id="ARBA00022692"/>
    </source>
</evidence>
<keyword evidence="2 5" id="KW-0812">Transmembrane</keyword>
<evidence type="ECO:0000313" key="6">
    <source>
        <dbReference type="EMBL" id="NZA00916.1"/>
    </source>
</evidence>
<evidence type="ECO:0000256" key="3">
    <source>
        <dbReference type="ARBA" id="ARBA00022989"/>
    </source>
</evidence>
<evidence type="ECO:0000256" key="1">
    <source>
        <dbReference type="ARBA" id="ARBA00004127"/>
    </source>
</evidence>
<accession>A0A853IKL9</accession>
<reference evidence="6 7" key="1">
    <citation type="submission" date="2020-07" db="EMBL/GenBank/DDBJ databases">
        <authorList>
            <person name="Maaloum M."/>
        </authorList>
    </citation>
    <scope>NUCLEOTIDE SEQUENCE [LARGE SCALE GENOMIC DNA]</scope>
    <source>
        <strain evidence="6 7">GCS-AN-3</strain>
    </source>
</reference>
<feature type="transmembrane region" description="Helical" evidence="5">
    <location>
        <begin position="21"/>
        <end position="44"/>
    </location>
</feature>
<dbReference type="Gene3D" id="1.20.120.1630">
    <property type="match status" value="1"/>
</dbReference>
<dbReference type="GO" id="GO:0032259">
    <property type="term" value="P:methylation"/>
    <property type="evidence" value="ECO:0007669"/>
    <property type="project" value="UniProtKB-KW"/>
</dbReference>
<organism evidence="6 7">
    <name type="scientific">Ottowia beijingensis</name>
    <dbReference type="NCBI Taxonomy" id="1207057"/>
    <lineage>
        <taxon>Bacteria</taxon>
        <taxon>Pseudomonadati</taxon>
        <taxon>Pseudomonadota</taxon>
        <taxon>Betaproteobacteria</taxon>
        <taxon>Burkholderiales</taxon>
        <taxon>Comamonadaceae</taxon>
        <taxon>Ottowia</taxon>
    </lineage>
</organism>
<evidence type="ECO:0000256" key="5">
    <source>
        <dbReference type="SAM" id="Phobius"/>
    </source>
</evidence>
<dbReference type="EMBL" id="JACCKX010000001">
    <property type="protein sequence ID" value="NZA00916.1"/>
    <property type="molecule type" value="Genomic_DNA"/>
</dbReference>
<dbReference type="InterPro" id="IPR007318">
    <property type="entry name" value="Phopholipid_MeTrfase"/>
</dbReference>
<evidence type="ECO:0000256" key="4">
    <source>
        <dbReference type="ARBA" id="ARBA00023136"/>
    </source>
</evidence>
<dbReference type="GO" id="GO:0012505">
    <property type="term" value="C:endomembrane system"/>
    <property type="evidence" value="ECO:0007669"/>
    <property type="project" value="UniProtKB-SubCell"/>
</dbReference>
<keyword evidence="3 5" id="KW-1133">Transmembrane helix</keyword>